<dbReference type="GO" id="GO:0005524">
    <property type="term" value="F:ATP binding"/>
    <property type="evidence" value="ECO:0007669"/>
    <property type="project" value="InterPro"/>
</dbReference>
<dbReference type="InterPro" id="IPR027417">
    <property type="entry name" value="P-loop_NTPase"/>
</dbReference>
<feature type="domain" description="Helicase C-terminal" evidence="12">
    <location>
        <begin position="1251"/>
        <end position="1404"/>
    </location>
</feature>
<gene>
    <name evidence="13" type="ORF">BD289DRAFT_485680</name>
</gene>
<feature type="coiled-coil region" evidence="8">
    <location>
        <begin position="1026"/>
        <end position="1053"/>
    </location>
</feature>
<keyword evidence="6" id="KW-0067">ATP-binding</keyword>
<organism evidence="13 14">
    <name type="scientific">Coniella lustricola</name>
    <dbReference type="NCBI Taxonomy" id="2025994"/>
    <lineage>
        <taxon>Eukaryota</taxon>
        <taxon>Fungi</taxon>
        <taxon>Dikarya</taxon>
        <taxon>Ascomycota</taxon>
        <taxon>Pezizomycotina</taxon>
        <taxon>Sordariomycetes</taxon>
        <taxon>Sordariomycetidae</taxon>
        <taxon>Diaporthales</taxon>
        <taxon>Schizoparmaceae</taxon>
        <taxon>Coniella</taxon>
    </lineage>
</organism>
<evidence type="ECO:0000313" key="14">
    <source>
        <dbReference type="Proteomes" id="UP000241462"/>
    </source>
</evidence>
<dbReference type="GO" id="GO:0016787">
    <property type="term" value="F:hydrolase activity"/>
    <property type="evidence" value="ECO:0007669"/>
    <property type="project" value="UniProtKB-KW"/>
</dbReference>
<evidence type="ECO:0000259" key="12">
    <source>
        <dbReference type="PROSITE" id="PS51194"/>
    </source>
</evidence>
<feature type="region of interest" description="Disordered" evidence="9">
    <location>
        <begin position="749"/>
        <end position="770"/>
    </location>
</feature>
<dbReference type="GO" id="GO:0005634">
    <property type="term" value="C:nucleus"/>
    <property type="evidence" value="ECO:0007669"/>
    <property type="project" value="TreeGrafter"/>
</dbReference>
<dbReference type="CDD" id="cd18793">
    <property type="entry name" value="SF2_C_SNF"/>
    <property type="match status" value="1"/>
</dbReference>
<dbReference type="InterPro" id="IPR017907">
    <property type="entry name" value="Znf_RING_CS"/>
</dbReference>
<dbReference type="Gene3D" id="3.40.50.300">
    <property type="entry name" value="P-loop containing nucleotide triphosphate hydrolases"/>
    <property type="match status" value="1"/>
</dbReference>
<reference evidence="13 14" key="1">
    <citation type="journal article" date="2018" name="Mycol. Prog.">
        <title>Coniella lustricola, a new species from submerged detritus.</title>
        <authorList>
            <person name="Raudabaugh D.B."/>
            <person name="Iturriaga T."/>
            <person name="Carver A."/>
            <person name="Mondo S."/>
            <person name="Pangilinan J."/>
            <person name="Lipzen A."/>
            <person name="He G."/>
            <person name="Amirebrahimi M."/>
            <person name="Grigoriev I.V."/>
            <person name="Miller A.N."/>
        </authorList>
    </citation>
    <scope>NUCLEOTIDE SEQUENCE [LARGE SCALE GENOMIC DNA]</scope>
    <source>
        <strain evidence="13 14">B22-T-1</strain>
    </source>
</reference>
<evidence type="ECO:0000256" key="9">
    <source>
        <dbReference type="SAM" id="MobiDB-lite"/>
    </source>
</evidence>
<accession>A0A2T2ZXR7</accession>
<dbReference type="InterPro" id="IPR049730">
    <property type="entry name" value="SNF2/RAD54-like_C"/>
</dbReference>
<dbReference type="InterPro" id="IPR038718">
    <property type="entry name" value="SNF2-like_sf"/>
</dbReference>
<dbReference type="InParanoid" id="A0A2T2ZXR7"/>
<dbReference type="InterPro" id="IPR014001">
    <property type="entry name" value="Helicase_ATP-bd"/>
</dbReference>
<dbReference type="InterPro" id="IPR013083">
    <property type="entry name" value="Znf_RING/FYVE/PHD"/>
</dbReference>
<dbReference type="SMART" id="SM00184">
    <property type="entry name" value="RING"/>
    <property type="match status" value="1"/>
</dbReference>
<dbReference type="Gene3D" id="3.30.40.10">
    <property type="entry name" value="Zinc/RING finger domain, C3HC4 (zinc finger)"/>
    <property type="match status" value="1"/>
</dbReference>
<feature type="domain" description="Helicase ATP-binding" evidence="11">
    <location>
        <begin position="339"/>
        <end position="543"/>
    </location>
</feature>
<dbReference type="FunCoup" id="A0A2T2ZXR7">
    <property type="interactions" value="221"/>
</dbReference>
<dbReference type="SMART" id="SM00487">
    <property type="entry name" value="DEXDc"/>
    <property type="match status" value="1"/>
</dbReference>
<dbReference type="STRING" id="2025994.A0A2T2ZXR7"/>
<dbReference type="GO" id="GO:0000209">
    <property type="term" value="P:protein polyubiquitination"/>
    <property type="evidence" value="ECO:0007669"/>
    <property type="project" value="TreeGrafter"/>
</dbReference>
<dbReference type="PANTHER" id="PTHR45865:SF1">
    <property type="entry name" value="E3 UBIQUITIN-PROTEIN LIGASE SHPRH"/>
    <property type="match status" value="1"/>
</dbReference>
<dbReference type="InterPro" id="IPR000330">
    <property type="entry name" value="SNF2_N"/>
</dbReference>
<keyword evidence="1" id="KW-0479">Metal-binding</keyword>
<keyword evidence="5" id="KW-0862">Zinc</keyword>
<keyword evidence="4" id="KW-0378">Hydrolase</keyword>
<dbReference type="Pfam" id="PF13639">
    <property type="entry name" value="zf-RING_2"/>
    <property type="match status" value="1"/>
</dbReference>
<dbReference type="Proteomes" id="UP000241462">
    <property type="component" value="Unassembled WGS sequence"/>
</dbReference>
<name>A0A2T2ZXR7_9PEZI</name>
<dbReference type="EMBL" id="KZ678576">
    <property type="protein sequence ID" value="PSR79191.1"/>
    <property type="molecule type" value="Genomic_DNA"/>
</dbReference>
<dbReference type="InterPro" id="IPR001650">
    <property type="entry name" value="Helicase_C-like"/>
</dbReference>
<dbReference type="Gene3D" id="3.40.50.10810">
    <property type="entry name" value="Tandem AAA-ATPase domain"/>
    <property type="match status" value="1"/>
</dbReference>
<feature type="region of interest" description="Disordered" evidence="9">
    <location>
        <begin position="1476"/>
        <end position="1547"/>
    </location>
</feature>
<keyword evidence="8" id="KW-0175">Coiled coil</keyword>
<evidence type="ECO:0000256" key="4">
    <source>
        <dbReference type="ARBA" id="ARBA00022801"/>
    </source>
</evidence>
<protein>
    <submittedName>
        <fullName evidence="13">SNF2 family N-terminal domain-domain-containing protein</fullName>
    </submittedName>
</protein>
<feature type="domain" description="RING-type" evidence="10">
    <location>
        <begin position="1137"/>
        <end position="1175"/>
    </location>
</feature>
<evidence type="ECO:0000256" key="7">
    <source>
        <dbReference type="PROSITE-ProRule" id="PRU00175"/>
    </source>
</evidence>
<dbReference type="GO" id="GO:0061630">
    <property type="term" value="F:ubiquitin protein ligase activity"/>
    <property type="evidence" value="ECO:0007669"/>
    <property type="project" value="TreeGrafter"/>
</dbReference>
<evidence type="ECO:0000256" key="6">
    <source>
        <dbReference type="ARBA" id="ARBA00022840"/>
    </source>
</evidence>
<dbReference type="InterPro" id="IPR001841">
    <property type="entry name" value="Znf_RING"/>
</dbReference>
<dbReference type="GO" id="GO:0008270">
    <property type="term" value="F:zinc ion binding"/>
    <property type="evidence" value="ECO:0007669"/>
    <property type="project" value="UniProtKB-KW"/>
</dbReference>
<evidence type="ECO:0000256" key="8">
    <source>
        <dbReference type="SAM" id="Coils"/>
    </source>
</evidence>
<dbReference type="PROSITE" id="PS00518">
    <property type="entry name" value="ZF_RING_1"/>
    <property type="match status" value="1"/>
</dbReference>
<evidence type="ECO:0000313" key="13">
    <source>
        <dbReference type="EMBL" id="PSR79191.1"/>
    </source>
</evidence>
<dbReference type="PROSITE" id="PS50089">
    <property type="entry name" value="ZF_RING_2"/>
    <property type="match status" value="1"/>
</dbReference>
<dbReference type="FunFam" id="3.40.50.10810:FF:000059">
    <property type="entry name" value="SNF2 family helicase/ATPase, putative"/>
    <property type="match status" value="1"/>
</dbReference>
<feature type="compositionally biased region" description="Polar residues" evidence="9">
    <location>
        <begin position="1494"/>
        <end position="1504"/>
    </location>
</feature>
<dbReference type="InterPro" id="IPR059033">
    <property type="entry name" value="C144_05_dom"/>
</dbReference>
<evidence type="ECO:0000256" key="5">
    <source>
        <dbReference type="ARBA" id="ARBA00022833"/>
    </source>
</evidence>
<dbReference type="PANTHER" id="PTHR45865">
    <property type="entry name" value="E3 UBIQUITIN-PROTEIN LIGASE SHPRH FAMILY MEMBER"/>
    <property type="match status" value="1"/>
</dbReference>
<evidence type="ECO:0000256" key="2">
    <source>
        <dbReference type="ARBA" id="ARBA00022741"/>
    </source>
</evidence>
<dbReference type="Pfam" id="PF00271">
    <property type="entry name" value="Helicase_C"/>
    <property type="match status" value="1"/>
</dbReference>
<dbReference type="OrthoDB" id="5330228at2759"/>
<keyword evidence="3 7" id="KW-0863">Zinc-finger</keyword>
<dbReference type="InterPro" id="IPR052583">
    <property type="entry name" value="ATP-helicase/E3_Ub-Ligase"/>
</dbReference>
<dbReference type="PROSITE" id="PS51192">
    <property type="entry name" value="HELICASE_ATP_BIND_1"/>
    <property type="match status" value="1"/>
</dbReference>
<feature type="region of interest" description="Disordered" evidence="9">
    <location>
        <begin position="1391"/>
        <end position="1423"/>
    </location>
</feature>
<dbReference type="SUPFAM" id="SSF52540">
    <property type="entry name" value="P-loop containing nucleoside triphosphate hydrolases"/>
    <property type="match status" value="2"/>
</dbReference>
<dbReference type="SUPFAM" id="SSF57850">
    <property type="entry name" value="RING/U-box"/>
    <property type="match status" value="1"/>
</dbReference>
<proteinExistence type="predicted"/>
<evidence type="ECO:0000259" key="11">
    <source>
        <dbReference type="PROSITE" id="PS51192"/>
    </source>
</evidence>
<dbReference type="Pfam" id="PF00176">
    <property type="entry name" value="SNF2-rel_dom"/>
    <property type="match status" value="1"/>
</dbReference>
<evidence type="ECO:0000256" key="1">
    <source>
        <dbReference type="ARBA" id="ARBA00022723"/>
    </source>
</evidence>
<feature type="compositionally biased region" description="Low complexity" evidence="9">
    <location>
        <begin position="1398"/>
        <end position="1421"/>
    </location>
</feature>
<dbReference type="Pfam" id="PF26021">
    <property type="entry name" value="Ferritin_C144_05"/>
    <property type="match status" value="1"/>
</dbReference>
<dbReference type="SMART" id="SM00490">
    <property type="entry name" value="HELICc"/>
    <property type="match status" value="1"/>
</dbReference>
<keyword evidence="14" id="KW-1185">Reference proteome</keyword>
<dbReference type="CDD" id="cd18070">
    <property type="entry name" value="DEXQc_SHPRH"/>
    <property type="match status" value="1"/>
</dbReference>
<dbReference type="GO" id="GO:0006974">
    <property type="term" value="P:DNA damage response"/>
    <property type="evidence" value="ECO:0007669"/>
    <property type="project" value="TreeGrafter"/>
</dbReference>
<evidence type="ECO:0000256" key="3">
    <source>
        <dbReference type="ARBA" id="ARBA00022771"/>
    </source>
</evidence>
<feature type="compositionally biased region" description="Gly residues" evidence="9">
    <location>
        <begin position="1538"/>
        <end position="1547"/>
    </location>
</feature>
<sequence length="1547" mass="173179">MPRRRAVGARRPQIDVTTADVSPGDPFPDFALEFFQRQYAKDDGVVVNDRPVKRRKIEEKNEVDSVLIFEDAIIVKRPSDGEFVNIDPFRLPHIHALLRFELSEVIPTEDDTNDGPDHILTISTRPTLRSDNFSISLPLTTAVEISTETIAILKYASDSSWSNPNMEDAVWVSADAVIEAEGAITTLTLSFQLRCNMSTTPFAPTFAPSHRTFRREMLARAFPDMFGHSTEEQPQSCSPALFYEAAHVPDPEDTPSEDLRIPDVTAKLYPFQRRAVKWMLSREGVAWDQDTQGNSLVKDVGYQHFDAPSAFQKMQDLGGTQYYISPLLGKVTKDTTPFRDLEQNFRGGVLSEEMGLGKTVELITLFSLHRAPSQPQTAFDNYLGEIVTNTAATLIVCPSSLRKQWLSEIAKHAPSLRVMHYMGLSQSAREEADKAEALIEKLASHDVVVTTYNVLTSELAYALGEPDRARRAPRKYHRPVSPLTQLCWWRVCMDEAQMIESGVSKAATLARLIPRVNAWGVTGTPVKDSVEDLRGLLLFLRYEPFASNITAWNTLVRHRQDGFAQLFNHLALRHSKRLVRHEIYIPTQKRYVITMPFTAVEEQNYQSLFKEVIEACGLGPTGEPLRDDWDPDDARVLEAMRTALDRLRQTALHPEVGRRNRKALGQGQKTGPMRTVAEVLDAMIEQSDISIRADQRVLFMNRLTRGQLFEDSPRVREALAIWQEVLTATGGIVEACRKNLDHEMSLAKSSNGDANCSHGVDDSDAEADEINSGKVGEARRRLRSALEVQHRAIFFCANAHFQIKSNPEMTDPESDEFRRLERLESDGYDEAKLIRREILEESRQKALRRMDKISRLANKQGFVTIPEYDNIEYQGIESRAIADGLEVLAGELNVQADQLDVWRESVIQLLLKPLVDEDDDIELTGEEYEDSTKLMEEIVVYVQILRTAIADRDDVLTGQVNELVKHEATTSLRQANAGEGPSPELLLELFQIRDNVKPQSQRSLRAAVFELRSISVRLRSEAKDGSKRAQIELDILNRHLKSTQKQLLEQQKTSQAMIHELDLFTTTMNARVEFYRQLQGVSDMVAPYKGARGQNTENLMLDAEDRLQRKLEALQAKHRYLLHLRDMDSANQESRMCIICREDFTIGVLTVCGHQFCKECITLWFKASHNCPVCKKSLQASSLHDITLKPQELKVHSDNTGPEHLHVTKSNGGRKSSTKKAEIYTEFSADKLTDIRNIDLLGPAFTTKIDNLVRHLLWLRENDPGAKSIIFSQYAEFLSVLAVVLRSHKIGFSSFEKPNGIEAFKEDPSVECFLLHARAHASGLNLVNASHVFLCEPLINPALELQAIARVHRIGQEQETTVWLYIVDGTVEESIYNISVRRRMEHITDQRIHNKSNTTTKAYTKGKGKGNASSSDSNAANFDPESVDDEVIEAANSAELEHASLSKLMGRGKAQGEAVDKGDLWECLFGHLHHQQQRNGNSGVDIANGGVPSNGGNNDATTVNGSGGGSGTRNPGPAIRGFLAAEAAEQRRLDGDDAGGAGASCSS</sequence>
<evidence type="ECO:0000259" key="10">
    <source>
        <dbReference type="PROSITE" id="PS50089"/>
    </source>
</evidence>
<dbReference type="PROSITE" id="PS51194">
    <property type="entry name" value="HELICASE_CTER"/>
    <property type="match status" value="1"/>
</dbReference>
<keyword evidence="2" id="KW-0547">Nucleotide-binding</keyword>